<keyword evidence="11" id="KW-0675">Receptor</keyword>
<dbReference type="PROSITE" id="PS50041">
    <property type="entry name" value="C_TYPE_LECTIN_2"/>
    <property type="match status" value="1"/>
</dbReference>
<evidence type="ECO:0000256" key="9">
    <source>
        <dbReference type="ARBA" id="ARBA00023136"/>
    </source>
</evidence>
<organism evidence="15 16">
    <name type="scientific">Salmo salar</name>
    <name type="common">Atlantic salmon</name>
    <dbReference type="NCBI Taxonomy" id="8030"/>
    <lineage>
        <taxon>Eukaryota</taxon>
        <taxon>Metazoa</taxon>
        <taxon>Chordata</taxon>
        <taxon>Craniata</taxon>
        <taxon>Vertebrata</taxon>
        <taxon>Euteleostomi</taxon>
        <taxon>Actinopterygii</taxon>
        <taxon>Neopterygii</taxon>
        <taxon>Teleostei</taxon>
        <taxon>Protacanthopterygii</taxon>
        <taxon>Salmoniformes</taxon>
        <taxon>Salmonidae</taxon>
        <taxon>Salmoninae</taxon>
        <taxon>Salmo</taxon>
    </lineage>
</organism>
<keyword evidence="10" id="KW-1015">Disulfide bond</keyword>
<feature type="transmembrane region" description="Helical" evidence="13">
    <location>
        <begin position="39"/>
        <end position="59"/>
    </location>
</feature>
<evidence type="ECO:0000256" key="4">
    <source>
        <dbReference type="ARBA" id="ARBA00022734"/>
    </source>
</evidence>
<dbReference type="InterPro" id="IPR016186">
    <property type="entry name" value="C-type_lectin-like/link_sf"/>
</dbReference>
<dbReference type="Pfam" id="PF26004">
    <property type="entry name" value="COLEC12"/>
    <property type="match status" value="1"/>
</dbReference>
<gene>
    <name evidence="16" type="primary">LOC106592074</name>
</gene>
<keyword evidence="15" id="KW-1185">Reference proteome</keyword>
<dbReference type="InterPro" id="IPR018378">
    <property type="entry name" value="C-type_lectin_CS"/>
</dbReference>
<keyword evidence="3" id="KW-0479">Metal-binding</keyword>
<dbReference type="GeneID" id="106592074"/>
<keyword evidence="9 13" id="KW-0472">Membrane</keyword>
<dbReference type="PROSITE" id="PS00615">
    <property type="entry name" value="C_TYPE_LECTIN_1"/>
    <property type="match status" value="1"/>
</dbReference>
<dbReference type="SMART" id="SM00034">
    <property type="entry name" value="CLECT"/>
    <property type="match status" value="1"/>
</dbReference>
<evidence type="ECO:0000256" key="1">
    <source>
        <dbReference type="ARBA" id="ARBA00004606"/>
    </source>
</evidence>
<dbReference type="SUPFAM" id="SSF56436">
    <property type="entry name" value="C-type lectin-like"/>
    <property type="match status" value="1"/>
</dbReference>
<evidence type="ECO:0000256" key="10">
    <source>
        <dbReference type="ARBA" id="ARBA00023157"/>
    </source>
</evidence>
<dbReference type="InterPro" id="IPR050111">
    <property type="entry name" value="C-type_lectin/snaclec_domain"/>
</dbReference>
<feature type="coiled-coil region" evidence="12">
    <location>
        <begin position="217"/>
        <end position="251"/>
    </location>
</feature>
<dbReference type="Pfam" id="PF00059">
    <property type="entry name" value="Lectin_C"/>
    <property type="match status" value="1"/>
</dbReference>
<evidence type="ECO:0000256" key="3">
    <source>
        <dbReference type="ARBA" id="ARBA00022723"/>
    </source>
</evidence>
<name>A0ABM3CVG4_SALSA</name>
<comment type="subcellular location">
    <subcellularLocation>
        <location evidence="1">Membrane</location>
        <topology evidence="1">Single-pass type II membrane protein</topology>
    </subcellularLocation>
</comment>
<dbReference type="InterPro" id="IPR033989">
    <property type="entry name" value="CD209-like_CTLD"/>
</dbReference>
<reference evidence="16" key="1">
    <citation type="submission" date="2025-08" db="UniProtKB">
        <authorList>
            <consortium name="RefSeq"/>
        </authorList>
    </citation>
    <scope>IDENTIFICATION</scope>
</reference>
<dbReference type="InterPro" id="IPR001304">
    <property type="entry name" value="C-type_lectin-like"/>
</dbReference>
<sequence>MKDELLADEEEVQSFGYKRFGIQEGPECSKCKNDWALRAAIALLYVLCALLTIAVALLGHKVVQRVDNVTEEMQNYGGKITAVETDLKKLDDQTGEKAANASSDISTFKSDIQTLQSQLDNVSQRASTNHAVLNQLQVTGEDMQSSQASLQSLLDGSTASLHSVNTTLASYGGIIGGLQTDSTRLQDGLQRQVQEQGQTQVDISSLNRTQAQRGRLLSALQRSVEDAGQAVQRLKNNFHGLQQTARQTQADTDWLREKVQNLQVLTANNSALAQSNGEVLEDMGLQLNTLINQIKNTSFLTEGHKQSLRLFEDQQKDHENTTSSRFDEMEARLDSHEGDINRVTGNFSFANQLLGIISSELNSLRTCAETVTHHSDLLLGLNGSVAEVQGAGLELRAQQDELTDRLDREINNLSVFMEEMKMVDRKQSQLISNFTILQGCPSHWSGFSSRCYFFSSGLQRLNFDEAHDFCSNMTSSMIIVRDLEEQQWVRKQIAGKGYFWLGLMDREDENVWKWVDGTLPVFTKWKPGQPDNWSHGHEEGEDCAGLIHEANWNDFFCTDRIGFICQRAYALKSPGL</sequence>
<dbReference type="InterPro" id="IPR016187">
    <property type="entry name" value="CTDL_fold"/>
</dbReference>
<dbReference type="Gene3D" id="3.10.100.10">
    <property type="entry name" value="Mannose-Binding Protein A, subunit A"/>
    <property type="match status" value="1"/>
</dbReference>
<dbReference type="Proteomes" id="UP001652741">
    <property type="component" value="Chromosome ssa14"/>
</dbReference>
<dbReference type="PANTHER" id="PTHR22803">
    <property type="entry name" value="MANNOSE, PHOSPHOLIPASE, LECTIN RECEPTOR RELATED"/>
    <property type="match status" value="1"/>
</dbReference>
<evidence type="ECO:0000256" key="5">
    <source>
        <dbReference type="ARBA" id="ARBA00022737"/>
    </source>
</evidence>
<evidence type="ECO:0000313" key="15">
    <source>
        <dbReference type="Proteomes" id="UP001652741"/>
    </source>
</evidence>
<accession>A0ABM3CVG4</accession>
<evidence type="ECO:0000259" key="14">
    <source>
        <dbReference type="PROSITE" id="PS50041"/>
    </source>
</evidence>
<keyword evidence="2 13" id="KW-0812">Transmembrane</keyword>
<evidence type="ECO:0000256" key="11">
    <source>
        <dbReference type="ARBA" id="ARBA00023170"/>
    </source>
</evidence>
<keyword evidence="4" id="KW-0430">Lectin</keyword>
<keyword evidence="6" id="KW-0735">Signal-anchor</keyword>
<dbReference type="InterPro" id="IPR058762">
    <property type="entry name" value="COLEC12_dom"/>
</dbReference>
<evidence type="ECO:0000256" key="8">
    <source>
        <dbReference type="ARBA" id="ARBA00023054"/>
    </source>
</evidence>
<dbReference type="CDD" id="cd03590">
    <property type="entry name" value="CLECT_DC-SIGN_like"/>
    <property type="match status" value="1"/>
</dbReference>
<evidence type="ECO:0000256" key="7">
    <source>
        <dbReference type="ARBA" id="ARBA00022989"/>
    </source>
</evidence>
<evidence type="ECO:0000313" key="16">
    <source>
        <dbReference type="RefSeq" id="XP_045550535.1"/>
    </source>
</evidence>
<protein>
    <submittedName>
        <fullName evidence="16">Collectin-12 isoform X2</fullName>
    </submittedName>
</protein>
<proteinExistence type="predicted"/>
<evidence type="ECO:0000256" key="12">
    <source>
        <dbReference type="SAM" id="Coils"/>
    </source>
</evidence>
<keyword evidence="8 12" id="KW-0175">Coiled coil</keyword>
<keyword evidence="7 13" id="KW-1133">Transmembrane helix</keyword>
<dbReference type="RefSeq" id="XP_045550535.1">
    <property type="nucleotide sequence ID" value="XM_045694579.1"/>
</dbReference>
<feature type="domain" description="C-type lectin" evidence="14">
    <location>
        <begin position="447"/>
        <end position="566"/>
    </location>
</feature>
<evidence type="ECO:0000256" key="2">
    <source>
        <dbReference type="ARBA" id="ARBA00022692"/>
    </source>
</evidence>
<evidence type="ECO:0000256" key="13">
    <source>
        <dbReference type="SAM" id="Phobius"/>
    </source>
</evidence>
<evidence type="ECO:0000256" key="6">
    <source>
        <dbReference type="ARBA" id="ARBA00022968"/>
    </source>
</evidence>
<keyword evidence="5" id="KW-0677">Repeat</keyword>